<evidence type="ECO:0000313" key="6">
    <source>
        <dbReference type="Proteomes" id="UP001596119"/>
    </source>
</evidence>
<keyword evidence="2" id="KW-0274">FAD</keyword>
<keyword evidence="6" id="KW-1185">Reference proteome</keyword>
<comment type="caution">
    <text evidence="5">The sequence shown here is derived from an EMBL/GenBank/DDBJ whole genome shotgun (WGS) entry which is preliminary data.</text>
</comment>
<proteinExistence type="predicted"/>
<dbReference type="SUPFAM" id="SSF56176">
    <property type="entry name" value="FAD-binding/transporter-associated domain-like"/>
    <property type="match status" value="1"/>
</dbReference>
<dbReference type="SMART" id="SM01092">
    <property type="entry name" value="CO_deh_flav_C"/>
    <property type="match status" value="1"/>
</dbReference>
<dbReference type="Pfam" id="PF00941">
    <property type="entry name" value="FAD_binding_5"/>
    <property type="match status" value="1"/>
</dbReference>
<dbReference type="EMBL" id="JBHSQK010000007">
    <property type="protein sequence ID" value="MFC5947551.1"/>
    <property type="molecule type" value="Genomic_DNA"/>
</dbReference>
<reference evidence="6" key="1">
    <citation type="journal article" date="2019" name="Int. J. Syst. Evol. Microbiol.">
        <title>The Global Catalogue of Microorganisms (GCM) 10K type strain sequencing project: providing services to taxonomists for standard genome sequencing and annotation.</title>
        <authorList>
            <consortium name="The Broad Institute Genomics Platform"/>
            <consortium name="The Broad Institute Genome Sequencing Center for Infectious Disease"/>
            <person name="Wu L."/>
            <person name="Ma J."/>
        </authorList>
    </citation>
    <scope>NUCLEOTIDE SEQUENCE [LARGE SCALE GENOMIC DNA]</scope>
    <source>
        <strain evidence="6">CGMCC 4.7397</strain>
    </source>
</reference>
<sequence length="272" mass="29100">MIRTRMRYHRPQTLVEASQVLLEHHGNVAVLGGGTFLLPRMNRHLMEFENVVDLQDLGLRHVTSVDGEIVMGAGVTYVDVLESDLTRSNLGLLPRMAEGVTGGRQITQQGTLVGAACFQFPTTDAPGALVALDGTVDIQGPDGRRSVPISDFLIDAFVVDLRPGEFVSAMRFAPQPAGGYCKVKHATGSWPIVTASAVPATGGGVRVTLGAVEARPVVLTVEDPFDRTELEHRVDRAITAPWSDHFAPGSYRADIAAAVARRAILDLTGALT</sequence>
<dbReference type="InterPro" id="IPR002346">
    <property type="entry name" value="Mopterin_DH_FAD-bd"/>
</dbReference>
<keyword evidence="1" id="KW-0285">Flavoprotein</keyword>
<dbReference type="Gene3D" id="3.30.43.10">
    <property type="entry name" value="Uridine Diphospho-n-acetylenolpyruvylglucosamine Reductase, domain 2"/>
    <property type="match status" value="1"/>
</dbReference>
<dbReference type="RefSeq" id="WP_379564504.1">
    <property type="nucleotide sequence ID" value="NZ_JBHSQK010000007.1"/>
</dbReference>
<dbReference type="InterPro" id="IPR036683">
    <property type="entry name" value="CO_DH_flav_C_dom_sf"/>
</dbReference>
<name>A0ABW1I1R8_9PSEU</name>
<dbReference type="Proteomes" id="UP001596119">
    <property type="component" value="Unassembled WGS sequence"/>
</dbReference>
<keyword evidence="3" id="KW-0560">Oxidoreductase</keyword>
<dbReference type="PANTHER" id="PTHR42659">
    <property type="entry name" value="XANTHINE DEHYDROGENASE SUBUNIT C-RELATED"/>
    <property type="match status" value="1"/>
</dbReference>
<dbReference type="InterPro" id="IPR051312">
    <property type="entry name" value="Diverse_Substr_Oxidored"/>
</dbReference>
<evidence type="ECO:0000313" key="5">
    <source>
        <dbReference type="EMBL" id="MFC5947551.1"/>
    </source>
</evidence>
<dbReference type="PANTHER" id="PTHR42659:SF2">
    <property type="entry name" value="XANTHINE DEHYDROGENASE SUBUNIT C-RELATED"/>
    <property type="match status" value="1"/>
</dbReference>
<dbReference type="InterPro" id="IPR016169">
    <property type="entry name" value="FAD-bd_PCMH_sub2"/>
</dbReference>
<dbReference type="InterPro" id="IPR036318">
    <property type="entry name" value="FAD-bd_PCMH-like_sf"/>
</dbReference>
<evidence type="ECO:0000256" key="2">
    <source>
        <dbReference type="ARBA" id="ARBA00022827"/>
    </source>
</evidence>
<evidence type="ECO:0000259" key="4">
    <source>
        <dbReference type="PROSITE" id="PS51387"/>
    </source>
</evidence>
<evidence type="ECO:0000256" key="1">
    <source>
        <dbReference type="ARBA" id="ARBA00022630"/>
    </source>
</evidence>
<dbReference type="SUPFAM" id="SSF55447">
    <property type="entry name" value="CO dehydrogenase flavoprotein C-terminal domain-like"/>
    <property type="match status" value="1"/>
</dbReference>
<gene>
    <name evidence="5" type="ORF">ACFQH9_04595</name>
</gene>
<dbReference type="Gene3D" id="3.30.465.10">
    <property type="match status" value="1"/>
</dbReference>
<dbReference type="InterPro" id="IPR016167">
    <property type="entry name" value="FAD-bd_PCMH_sub1"/>
</dbReference>
<protein>
    <submittedName>
        <fullName evidence="5">FAD binding domain-containing protein</fullName>
    </submittedName>
</protein>
<organism evidence="5 6">
    <name type="scientific">Pseudonocardia lutea</name>
    <dbReference type="NCBI Taxonomy" id="2172015"/>
    <lineage>
        <taxon>Bacteria</taxon>
        <taxon>Bacillati</taxon>
        <taxon>Actinomycetota</taxon>
        <taxon>Actinomycetes</taxon>
        <taxon>Pseudonocardiales</taxon>
        <taxon>Pseudonocardiaceae</taxon>
        <taxon>Pseudonocardia</taxon>
    </lineage>
</organism>
<dbReference type="InterPro" id="IPR016166">
    <property type="entry name" value="FAD-bd_PCMH"/>
</dbReference>
<feature type="domain" description="FAD-binding PCMH-type" evidence="4">
    <location>
        <begin position="1"/>
        <end position="177"/>
    </location>
</feature>
<dbReference type="PROSITE" id="PS51387">
    <property type="entry name" value="FAD_PCMH"/>
    <property type="match status" value="1"/>
</dbReference>
<evidence type="ECO:0000256" key="3">
    <source>
        <dbReference type="ARBA" id="ARBA00023002"/>
    </source>
</evidence>
<accession>A0ABW1I1R8</accession>
<dbReference type="InterPro" id="IPR005107">
    <property type="entry name" value="CO_DH_flav_C"/>
</dbReference>